<dbReference type="AlphaFoldDB" id="A0A1Q2HYP4"/>
<evidence type="ECO:0000313" key="2">
    <source>
        <dbReference type="EMBL" id="AQQ15968.1"/>
    </source>
</evidence>
<dbReference type="EMBL" id="CP019688">
    <property type="protein sequence ID" value="AQQ15968.1"/>
    <property type="molecule type" value="Genomic_DNA"/>
</dbReference>
<keyword evidence="1" id="KW-0472">Membrane</keyword>
<keyword evidence="1" id="KW-1133">Transmembrane helix</keyword>
<protein>
    <recommendedName>
        <fullName evidence="4">DNA-binding transcriptional regulator of glucitol operon</fullName>
    </recommendedName>
</protein>
<evidence type="ECO:0000313" key="3">
    <source>
        <dbReference type="Proteomes" id="UP000217209"/>
    </source>
</evidence>
<dbReference type="Proteomes" id="UP000217209">
    <property type="component" value="Chromosome"/>
</dbReference>
<evidence type="ECO:0000256" key="1">
    <source>
        <dbReference type="SAM" id="Phobius"/>
    </source>
</evidence>
<dbReference type="RefSeq" id="WP_095660584.1">
    <property type="nucleotide sequence ID" value="NZ_CP019688.1"/>
</dbReference>
<accession>A0A1Q2HYP4</accession>
<keyword evidence="1" id="KW-0812">Transmembrane</keyword>
<evidence type="ECO:0008006" key="4">
    <source>
        <dbReference type="Google" id="ProtNLM"/>
    </source>
</evidence>
<keyword evidence="3" id="KW-1185">Reference proteome</keyword>
<dbReference type="KEGG" id="cgv:CGLAU_10115"/>
<proteinExistence type="predicted"/>
<dbReference type="OrthoDB" id="5187941at2"/>
<name>A0A1Q2HYP4_9CORY</name>
<reference evidence="2 3" key="1">
    <citation type="submission" date="2016-12" db="EMBL/GenBank/DDBJ databases">
        <authorList>
            <person name="Song W.-J."/>
            <person name="Kurnit D.M."/>
        </authorList>
    </citation>
    <scope>NUCLEOTIDE SEQUENCE [LARGE SCALE GENOMIC DNA]</scope>
    <source>
        <strain evidence="2 3">DSM 30827</strain>
    </source>
</reference>
<sequence>MSEDSERPQRERVKIRAWHILLLAAAVITCLLLAWWQWTRYQSGTGTFQNLGYALQWPFFGAFFVYAYRMGIKMENEKIDAENSGEVLANMYEADLARFGASDGATITEIDEDFLPQRPQIDVAEFNEMVTPKRHHPGATFDERTGEN</sequence>
<feature type="transmembrane region" description="Helical" evidence="1">
    <location>
        <begin position="20"/>
        <end position="38"/>
    </location>
</feature>
<gene>
    <name evidence="2" type="ORF">CGLAU_10115</name>
</gene>
<feature type="transmembrane region" description="Helical" evidence="1">
    <location>
        <begin position="50"/>
        <end position="68"/>
    </location>
</feature>
<organism evidence="2 3">
    <name type="scientific">Corynebacterium glaucum</name>
    <dbReference type="NCBI Taxonomy" id="187491"/>
    <lineage>
        <taxon>Bacteria</taxon>
        <taxon>Bacillati</taxon>
        <taxon>Actinomycetota</taxon>
        <taxon>Actinomycetes</taxon>
        <taxon>Mycobacteriales</taxon>
        <taxon>Corynebacteriaceae</taxon>
        <taxon>Corynebacterium</taxon>
    </lineage>
</organism>